<organism evidence="2 3">
    <name type="scientific">Diaphorina citri</name>
    <name type="common">Asian citrus psyllid</name>
    <dbReference type="NCBI Taxonomy" id="121845"/>
    <lineage>
        <taxon>Eukaryota</taxon>
        <taxon>Metazoa</taxon>
        <taxon>Ecdysozoa</taxon>
        <taxon>Arthropoda</taxon>
        <taxon>Hexapoda</taxon>
        <taxon>Insecta</taxon>
        <taxon>Pterygota</taxon>
        <taxon>Neoptera</taxon>
        <taxon>Paraneoptera</taxon>
        <taxon>Hemiptera</taxon>
        <taxon>Sternorrhyncha</taxon>
        <taxon>Psylloidea</taxon>
        <taxon>Psyllidae</taxon>
        <taxon>Diaphorininae</taxon>
        <taxon>Diaphorina</taxon>
    </lineage>
</organism>
<dbReference type="GeneID" id="113470193"/>
<reference evidence="3" key="1">
    <citation type="submission" date="2025-08" db="UniProtKB">
        <authorList>
            <consortium name="RefSeq"/>
        </authorList>
    </citation>
    <scope>IDENTIFICATION</scope>
</reference>
<gene>
    <name evidence="3" type="primary">LOC113470193</name>
</gene>
<dbReference type="RefSeq" id="XP_026684243.1">
    <property type="nucleotide sequence ID" value="XM_026828442.1"/>
</dbReference>
<evidence type="ECO:0000313" key="2">
    <source>
        <dbReference type="Proteomes" id="UP000079169"/>
    </source>
</evidence>
<feature type="region of interest" description="Disordered" evidence="1">
    <location>
        <begin position="40"/>
        <end position="77"/>
    </location>
</feature>
<proteinExistence type="predicted"/>
<dbReference type="PaxDb" id="121845-A0A3Q0JBB7"/>
<sequence>MIIKLPVSARIEPAPPCQPGKRSTTPPRYLYRLITKGGLLKSTSSSSGNSATRLRTRSTSAFKVASPPDKVSACSRSKRPSLGVLRRHRAVPRRTWACMRAARLDSQGGVRSLIAWVERKSYYDEFSLKIVH</sequence>
<name>A0A3Q0JBB7_DIACI</name>
<protein>
    <submittedName>
        <fullName evidence="3">Uncharacterized protein LOC113470193</fullName>
    </submittedName>
</protein>
<evidence type="ECO:0000313" key="3">
    <source>
        <dbReference type="RefSeq" id="XP_026684243.1"/>
    </source>
</evidence>
<dbReference type="AlphaFoldDB" id="A0A3Q0JBB7"/>
<accession>A0A3Q0JBB7</accession>
<evidence type="ECO:0000256" key="1">
    <source>
        <dbReference type="SAM" id="MobiDB-lite"/>
    </source>
</evidence>
<keyword evidence="2" id="KW-1185">Reference proteome</keyword>
<dbReference type="Proteomes" id="UP000079169">
    <property type="component" value="Unplaced"/>
</dbReference>
<feature type="compositionally biased region" description="Polar residues" evidence="1">
    <location>
        <begin position="49"/>
        <end position="61"/>
    </location>
</feature>
<dbReference type="KEGG" id="dci:113470193"/>